<dbReference type="PANTHER" id="PTHR23069">
    <property type="entry name" value="AAA DOMAIN-CONTAINING"/>
    <property type="match status" value="1"/>
</dbReference>
<dbReference type="InterPro" id="IPR041569">
    <property type="entry name" value="AAA_lid_3"/>
</dbReference>
<dbReference type="FunCoup" id="C4JIE5">
    <property type="interactions" value="668"/>
</dbReference>
<dbReference type="GO" id="GO:0005634">
    <property type="term" value="C:nucleus"/>
    <property type="evidence" value="ECO:0007669"/>
    <property type="project" value="UniProtKB-SubCell"/>
</dbReference>
<dbReference type="GO" id="GO:0016887">
    <property type="term" value="F:ATP hydrolysis activity"/>
    <property type="evidence" value="ECO:0007669"/>
    <property type="project" value="InterPro"/>
</dbReference>
<evidence type="ECO:0000256" key="7">
    <source>
        <dbReference type="ARBA" id="ARBA00022840"/>
    </source>
</evidence>
<dbReference type="VEuPathDB" id="FungiDB:UREG_01482"/>
<dbReference type="InterPro" id="IPR045199">
    <property type="entry name" value="ATAD2-like"/>
</dbReference>
<feature type="region of interest" description="Disordered" evidence="11">
    <location>
        <begin position="207"/>
        <end position="226"/>
    </location>
</feature>
<dbReference type="FunFam" id="3.40.50.300:FF:000061">
    <property type="entry name" value="ATPase family, AAA domain-containing 2"/>
    <property type="match status" value="1"/>
</dbReference>
<feature type="compositionally biased region" description="Polar residues" evidence="11">
    <location>
        <begin position="1387"/>
        <end position="1397"/>
    </location>
</feature>
<gene>
    <name evidence="13" type="ORF">UREG_01482</name>
</gene>
<dbReference type="Pfam" id="PF00004">
    <property type="entry name" value="AAA"/>
    <property type="match status" value="2"/>
</dbReference>
<feature type="region of interest" description="Disordered" evidence="11">
    <location>
        <begin position="295"/>
        <end position="610"/>
    </location>
</feature>
<keyword evidence="6" id="KW-0378">Hydrolase</keyword>
<dbReference type="EMBL" id="CH476615">
    <property type="protein sequence ID" value="EEP76633.1"/>
    <property type="molecule type" value="Genomic_DNA"/>
</dbReference>
<keyword evidence="8 10" id="KW-0103">Bromodomain</keyword>
<dbReference type="GO" id="GO:0042393">
    <property type="term" value="F:histone binding"/>
    <property type="evidence" value="ECO:0007669"/>
    <property type="project" value="UniProtKB-ARBA"/>
</dbReference>
<dbReference type="OrthoDB" id="5421at2759"/>
<dbReference type="GO" id="GO:0005524">
    <property type="term" value="F:ATP binding"/>
    <property type="evidence" value="ECO:0007669"/>
    <property type="project" value="UniProtKB-KW"/>
</dbReference>
<feature type="region of interest" description="Disordered" evidence="11">
    <location>
        <begin position="236"/>
        <end position="269"/>
    </location>
</feature>
<evidence type="ECO:0000256" key="9">
    <source>
        <dbReference type="ARBA" id="ARBA00023242"/>
    </source>
</evidence>
<feature type="compositionally biased region" description="Basic and acidic residues" evidence="11">
    <location>
        <begin position="471"/>
        <end position="492"/>
    </location>
</feature>
<dbReference type="Pfam" id="PF17862">
    <property type="entry name" value="AAA_lid_3"/>
    <property type="match status" value="1"/>
</dbReference>
<dbReference type="FunFam" id="1.10.8.60:FF:000016">
    <property type="entry name" value="ATPase family AAA domain-containing protein 2B"/>
    <property type="match status" value="1"/>
</dbReference>
<sequence length="1698" mass="188762">MRRLTKRTVEDFVKSDSSDEDYDDRTARTRKATASKAKSKKHPAKKQKRRDDSDDELSEISDDISMDDEIEEDEEDPDVERTARGYVKRQAAKKATSFHISSGSEDDFEEDQDEENEEDEEHQPQQTVVKATAGQPTPRLLLKLHVSQPQPKPPVTRTTRSTRVRSSSIQEPETQFATRFGNRRVTRQNRDESEDIVALSGSGRHVEMVRQGTRSPEVATRTRKTVQTAVTTGAIAEEEEEEEEDNNEAEHFMADGQIATPEREQDVVKGSQLEVLESDPQRGFEDELFAVVASDHIHSVPGTQKPEDQEMVDETTVPESEHGAEAGEEDDEDDDGPRSGRRTRQQRQRDEPVEEIEEEVETGAKETPRLRRSSRKNAGKIPRKQQDDGSDFEPAEDEAVDDDDLSDSQPSHASPRKQNQILDEVEESSNGRRSGLRKRGGNSQAGAESEADELAEELAELKRSRPRRRLKPDIVYEKPRRTRKSVDYRIIRPELALPIEEAENEVTESPSRRPRGGGGGWQRSLFSTYGPFGGGGGPPPLLGGPHPLGAIGGVESDSSDDDAAQRPKPGGLTGVPSGSGLGNTGNLGVPGQLHNNDAAQGPSGTPANLGKVKDRQALADSDPLGVDPNVNFDSVGGMQGHIDQLKEMVSLPLLYPEVFQKLRIVPPRGVLFHGPPGTGKTLLARALATSVSTEGKKVTFYMRKGADALSKWVGEAERQLRLLFEEARKNQPSIIFFDEIDGLAPVRSSKQEQIHASIVSTLLALMDGMDGRGQVIVIGATNRPDSIDPALRRPGRFDREFYFPLPNTEARRAIIDIHTKSWDPALSNEIKDELAQLTKGYGGADLRALCTEAALNAVQRIYPQIYLSKEKLLIDPAKIRVTPKDFMISLKKIVPSSERSASSGSSPLPPAVEPLLRHPLRELKEIISRILPQKKSLTALEEAQYEQPEDDAAFRHERVQQAFERSRVFRPRLLIRGRPGMGQQYLAAAILQHFEGVHVQSFDLPTLLSDPVKSPETAIVHLFAEVKRHKPSVIYIPNIETWYHTVERTVISTFLGLLRSLPPTDPILLLGVLESEEEADHEMMKSLFGFSQKSRYNLHAPKEAWRHQFFESTITYIATAPNDFPDPENRKKRKLETLQKAPPVPAAGPAPLSKEELKAQKKKDRQTLNLLKIRIQPIMDQIKRSYKRFRVGPVDEAQIRYLFDDDDPNIVTSDLPLEQRTTFRPFERDEDKAGVPGLREVVSGKFYYNMDTVIIEKRLSNGYYKRPKDFLLDIKRLAKDAKMLDDPDRLLKANELLSNVEVDIGLIEQTEPALVAECENVYFRELERERRAIERAKQAESTHNTMGPPPSMNVAHGVESSNQSSGPVVLGETFGPSGNGYPARPVTPQTGSSSLTNGVPPHDGSDVHHSGPRPISNGSTSQFNQSGDGDGDIQMSNTEDTSGFSRETQNSSFGQSAQPRPPHSYTAPSQQLLQQSGLSNLSQKGTMTPMAPGSQPGDYVNDASTTQTTSDKKNSGPSETQLHTQTSLNFSMRHEGPDLNLYPYRVSGDEHLPDTQQGESAWGSQQTPLSGGEYSQISLLNGSQSQPKNSQPGSQQPPIPLFHATPRTNNQLQGILNPEDSPRSPELVVDHTLTKQLHLELTTKTDGFSVEHLEQINTSLMDCIWNLRGEWNRRHVAEAVKRAFAEVLHDIDLMQEIN</sequence>
<feature type="compositionally biased region" description="Low complexity" evidence="11">
    <location>
        <begin position="155"/>
        <end position="168"/>
    </location>
</feature>
<organism evidence="13 14">
    <name type="scientific">Uncinocarpus reesii (strain UAMH 1704)</name>
    <dbReference type="NCBI Taxonomy" id="336963"/>
    <lineage>
        <taxon>Eukaryota</taxon>
        <taxon>Fungi</taxon>
        <taxon>Dikarya</taxon>
        <taxon>Ascomycota</taxon>
        <taxon>Pezizomycotina</taxon>
        <taxon>Eurotiomycetes</taxon>
        <taxon>Eurotiomycetidae</taxon>
        <taxon>Onygenales</taxon>
        <taxon>Onygenaceae</taxon>
        <taxon>Uncinocarpus</taxon>
    </lineage>
</organism>
<feature type="compositionally biased region" description="Polar residues" evidence="11">
    <location>
        <begin position="1416"/>
        <end position="1427"/>
    </location>
</feature>
<dbReference type="InParanoid" id="C4JIE5"/>
<feature type="compositionally biased region" description="Polar residues" evidence="11">
    <location>
        <begin position="1554"/>
        <end position="1594"/>
    </location>
</feature>
<feature type="compositionally biased region" description="Acidic residues" evidence="11">
    <location>
        <begin position="352"/>
        <end position="361"/>
    </location>
</feature>
<feature type="compositionally biased region" description="Polar residues" evidence="11">
    <location>
        <begin position="593"/>
        <end position="606"/>
    </location>
</feature>
<keyword evidence="5" id="KW-0547">Nucleotide-binding</keyword>
<keyword evidence="4" id="KW-0158">Chromosome</keyword>
<dbReference type="GO" id="GO:0003682">
    <property type="term" value="F:chromatin binding"/>
    <property type="evidence" value="ECO:0007669"/>
    <property type="project" value="TreeGrafter"/>
</dbReference>
<feature type="compositionally biased region" description="Gly residues" evidence="11">
    <location>
        <begin position="571"/>
        <end position="585"/>
    </location>
</feature>
<evidence type="ECO:0000256" key="8">
    <source>
        <dbReference type="ARBA" id="ARBA00023117"/>
    </source>
</evidence>
<dbReference type="PROSITE" id="PS50014">
    <property type="entry name" value="BROMODOMAIN_2"/>
    <property type="match status" value="1"/>
</dbReference>
<feature type="compositionally biased region" description="Acidic residues" evidence="11">
    <location>
        <begin position="236"/>
        <end position="247"/>
    </location>
</feature>
<dbReference type="InterPro" id="IPR001487">
    <property type="entry name" value="Bromodomain"/>
</dbReference>
<dbReference type="GO" id="GO:0045815">
    <property type="term" value="P:transcription initiation-coupled chromatin remodeling"/>
    <property type="evidence" value="ECO:0007669"/>
    <property type="project" value="TreeGrafter"/>
</dbReference>
<evidence type="ECO:0000256" key="1">
    <source>
        <dbReference type="ARBA" id="ARBA00004123"/>
    </source>
</evidence>
<feature type="compositionally biased region" description="Basic residues" evidence="11">
    <location>
        <begin position="28"/>
        <end position="48"/>
    </location>
</feature>
<dbReference type="Gene3D" id="1.10.8.60">
    <property type="match status" value="1"/>
</dbReference>
<keyword evidence="7" id="KW-0067">ATP-binding</keyword>
<keyword evidence="9" id="KW-0539">Nucleus</keyword>
<dbReference type="Proteomes" id="UP000002058">
    <property type="component" value="Unassembled WGS sequence"/>
</dbReference>
<dbReference type="STRING" id="336963.C4JIE5"/>
<dbReference type="FunFam" id="3.40.50.300:FF:001218">
    <property type="entry name" value="AAA family ATPase, putative"/>
    <property type="match status" value="1"/>
</dbReference>
<feature type="compositionally biased region" description="Acidic residues" evidence="11">
    <location>
        <begin position="53"/>
        <end position="78"/>
    </location>
</feature>
<feature type="region of interest" description="Disordered" evidence="11">
    <location>
        <begin position="1136"/>
        <end position="1161"/>
    </location>
</feature>
<feature type="compositionally biased region" description="Acidic residues" evidence="11">
    <location>
        <begin position="449"/>
        <end position="458"/>
    </location>
</feature>
<evidence type="ECO:0000256" key="5">
    <source>
        <dbReference type="ARBA" id="ARBA00022741"/>
    </source>
</evidence>
<dbReference type="InterPro" id="IPR003593">
    <property type="entry name" value="AAA+_ATPase"/>
</dbReference>
<dbReference type="SUPFAM" id="SSF52540">
    <property type="entry name" value="P-loop containing nucleoside triphosphate hydrolases"/>
    <property type="match status" value="2"/>
</dbReference>
<dbReference type="RefSeq" id="XP_002541966.1">
    <property type="nucleotide sequence ID" value="XM_002541920.1"/>
</dbReference>
<dbReference type="PROSITE" id="PS00674">
    <property type="entry name" value="AAA"/>
    <property type="match status" value="1"/>
</dbReference>
<evidence type="ECO:0000313" key="14">
    <source>
        <dbReference type="Proteomes" id="UP000002058"/>
    </source>
</evidence>
<dbReference type="GO" id="GO:0006334">
    <property type="term" value="P:nucleosome assembly"/>
    <property type="evidence" value="ECO:0007669"/>
    <property type="project" value="TreeGrafter"/>
</dbReference>
<dbReference type="InterPro" id="IPR003959">
    <property type="entry name" value="ATPase_AAA_core"/>
</dbReference>
<dbReference type="InterPro" id="IPR003960">
    <property type="entry name" value="ATPase_AAA_CS"/>
</dbReference>
<feature type="compositionally biased region" description="Polar residues" evidence="11">
    <location>
        <begin position="1434"/>
        <end position="1458"/>
    </location>
</feature>
<evidence type="ECO:0000256" key="10">
    <source>
        <dbReference type="PROSITE-ProRule" id="PRU00035"/>
    </source>
</evidence>
<evidence type="ECO:0000256" key="6">
    <source>
        <dbReference type="ARBA" id="ARBA00022801"/>
    </source>
</evidence>
<evidence type="ECO:0000256" key="4">
    <source>
        <dbReference type="ARBA" id="ARBA00022454"/>
    </source>
</evidence>
<dbReference type="OMA" id="VTPKDFM"/>
<dbReference type="GeneID" id="8440736"/>
<dbReference type="SMART" id="SM00382">
    <property type="entry name" value="AAA"/>
    <property type="match status" value="2"/>
</dbReference>
<keyword evidence="14" id="KW-1185">Reference proteome</keyword>
<feature type="compositionally biased region" description="Basic and acidic residues" evidence="11">
    <location>
        <begin position="7"/>
        <end position="17"/>
    </location>
</feature>
<dbReference type="CDD" id="cd05491">
    <property type="entry name" value="Bromo_TBP7_like"/>
    <property type="match status" value="1"/>
</dbReference>
<evidence type="ECO:0000259" key="12">
    <source>
        <dbReference type="PROSITE" id="PS50014"/>
    </source>
</evidence>
<proteinExistence type="inferred from homology"/>
<dbReference type="GO" id="GO:0006337">
    <property type="term" value="P:nucleosome disassembly"/>
    <property type="evidence" value="ECO:0007669"/>
    <property type="project" value="TreeGrafter"/>
</dbReference>
<dbReference type="Gene3D" id="3.40.50.300">
    <property type="entry name" value="P-loop containing nucleotide triphosphate hydrolases"/>
    <property type="match status" value="2"/>
</dbReference>
<feature type="compositionally biased region" description="Low complexity" evidence="11">
    <location>
        <begin position="1469"/>
        <end position="1483"/>
    </location>
</feature>
<protein>
    <recommendedName>
        <fullName evidence="12">Bromo domain-containing protein</fullName>
    </recommendedName>
</protein>
<feature type="compositionally biased region" description="Acidic residues" evidence="11">
    <location>
        <begin position="326"/>
        <end position="335"/>
    </location>
</feature>
<dbReference type="GO" id="GO:0140674">
    <property type="term" value="F:ATP-dependent histone chaperone activity"/>
    <property type="evidence" value="ECO:0007669"/>
    <property type="project" value="UniProtKB-ARBA"/>
</dbReference>
<dbReference type="InterPro" id="IPR027417">
    <property type="entry name" value="P-loop_NTPase"/>
</dbReference>
<comment type="subcellular location">
    <subcellularLocation>
        <location evidence="2">Chromosome</location>
    </subcellularLocation>
    <subcellularLocation>
        <location evidence="1">Nucleus</location>
    </subcellularLocation>
</comment>
<evidence type="ECO:0000313" key="13">
    <source>
        <dbReference type="EMBL" id="EEP76633.1"/>
    </source>
</evidence>
<feature type="compositionally biased region" description="Acidic residues" evidence="11">
    <location>
        <begin position="388"/>
        <end position="406"/>
    </location>
</feature>
<name>C4JIE5_UNCRE</name>
<feature type="region of interest" description="Disordered" evidence="11">
    <location>
        <begin position="1335"/>
        <end position="1606"/>
    </location>
</feature>
<feature type="domain" description="Bromo" evidence="12">
    <location>
        <begin position="1218"/>
        <end position="1292"/>
    </location>
</feature>
<reference evidence="14" key="1">
    <citation type="journal article" date="2009" name="Genome Res.">
        <title>Comparative genomic analyses of the human fungal pathogens Coccidioides and their relatives.</title>
        <authorList>
            <person name="Sharpton T.J."/>
            <person name="Stajich J.E."/>
            <person name="Rounsley S.D."/>
            <person name="Gardner M.J."/>
            <person name="Wortman J.R."/>
            <person name="Jordar V.S."/>
            <person name="Maiti R."/>
            <person name="Kodira C.D."/>
            <person name="Neafsey D.E."/>
            <person name="Zeng Q."/>
            <person name="Hung C.-Y."/>
            <person name="McMahan C."/>
            <person name="Muszewska A."/>
            <person name="Grynberg M."/>
            <person name="Mandel M.A."/>
            <person name="Kellner E.M."/>
            <person name="Barker B.M."/>
            <person name="Galgiani J.N."/>
            <person name="Orbach M.J."/>
            <person name="Kirkland T.N."/>
            <person name="Cole G.T."/>
            <person name="Henn M.R."/>
            <person name="Birren B.W."/>
            <person name="Taylor J.W."/>
        </authorList>
    </citation>
    <scope>NUCLEOTIDE SEQUENCE [LARGE SCALE GENOMIC DNA]</scope>
    <source>
        <strain evidence="14">UAMH 1704</strain>
    </source>
</reference>
<feature type="region of interest" description="Disordered" evidence="11">
    <location>
        <begin position="1"/>
        <end position="194"/>
    </location>
</feature>
<evidence type="ECO:0000256" key="2">
    <source>
        <dbReference type="ARBA" id="ARBA00004286"/>
    </source>
</evidence>
<feature type="compositionally biased region" description="Acidic residues" evidence="11">
    <location>
        <begin position="104"/>
        <end position="121"/>
    </location>
</feature>
<dbReference type="HOGENOM" id="CLU_000536_3_1_1"/>
<feature type="compositionally biased region" description="Basic residues" evidence="11">
    <location>
        <begin position="370"/>
        <end position="383"/>
    </location>
</feature>
<evidence type="ECO:0000256" key="11">
    <source>
        <dbReference type="SAM" id="MobiDB-lite"/>
    </source>
</evidence>
<accession>C4JIE5</accession>
<dbReference type="GO" id="GO:0000785">
    <property type="term" value="C:chromatin"/>
    <property type="evidence" value="ECO:0007669"/>
    <property type="project" value="UniProtKB-ARBA"/>
</dbReference>
<dbReference type="KEGG" id="ure:UREG_01482"/>
<feature type="compositionally biased region" description="Polar residues" evidence="11">
    <location>
        <begin position="1502"/>
        <end position="1530"/>
    </location>
</feature>
<comment type="similarity">
    <text evidence="3">Belongs to the AAA ATPase family.</text>
</comment>
<dbReference type="eggNOG" id="KOG0732">
    <property type="taxonomic scope" value="Eukaryota"/>
</dbReference>
<feature type="compositionally biased region" description="Polar residues" evidence="11">
    <location>
        <begin position="408"/>
        <end position="421"/>
    </location>
</feature>
<dbReference type="PANTHER" id="PTHR23069:SF0">
    <property type="entry name" value="TAT-BINDING HOMOLOG 7"/>
    <property type="match status" value="1"/>
</dbReference>
<evidence type="ECO:0000256" key="3">
    <source>
        <dbReference type="ARBA" id="ARBA00006914"/>
    </source>
</evidence>